<evidence type="ECO:0000313" key="2">
    <source>
        <dbReference type="Proteomes" id="UP001227268"/>
    </source>
</evidence>
<name>A0ACC2UYK5_9TREE</name>
<reference evidence="1" key="1">
    <citation type="submission" date="2023-04" db="EMBL/GenBank/DDBJ databases">
        <title>Draft Genome sequencing of Naganishia species isolated from polar environments using Oxford Nanopore Technology.</title>
        <authorList>
            <person name="Leo P."/>
            <person name="Venkateswaran K."/>
        </authorList>
    </citation>
    <scope>NUCLEOTIDE SEQUENCE</scope>
    <source>
        <strain evidence="1">MNA-CCFEE 5423</strain>
    </source>
</reference>
<proteinExistence type="predicted"/>
<sequence length="354" mass="38424">MADSSDATTYMLSFSNLSFTVKTKYASKRLTNNVSLDVQAGEMLAVMGPSTAGKSTLLDLMSGRKRYDAEGGIFLNGHSLSTQDLKLLSSFVEQEDALLGTLTARETLSCSLRLAMPKVKTAFVQQRVNHVIEMLGLKGCADMQIGTPLRRGLSGGQKRRLDSTAAKEVIASVGSLARKEGIMVLASIHQPSFTTLNEFTSLVLLSQGSLCFKGQVTDLKPFLLETGVGTVPFVPPTDTAMQLLNTDFGTDVQSELLPMDTIQQFKSHFARWQDASGTGSAPGLLSTSDLAQIVKGEQVHGLTRIWLHTIILGERMTLNYSRNLLAYGVRTAVYAGETTRLFDQCWGTKHVFAA</sequence>
<comment type="caution">
    <text evidence="1">The sequence shown here is derived from an EMBL/GenBank/DDBJ whole genome shotgun (WGS) entry which is preliminary data.</text>
</comment>
<protein>
    <submittedName>
        <fullName evidence="1">Uncharacterized protein</fullName>
    </submittedName>
</protein>
<dbReference type="EMBL" id="JASBWT010000044">
    <property type="protein sequence ID" value="KAJ9091918.1"/>
    <property type="molecule type" value="Genomic_DNA"/>
</dbReference>
<gene>
    <name evidence="1" type="ORF">QFC21_007031</name>
</gene>
<evidence type="ECO:0000313" key="1">
    <source>
        <dbReference type="EMBL" id="KAJ9091918.1"/>
    </source>
</evidence>
<keyword evidence="2" id="KW-1185">Reference proteome</keyword>
<organism evidence="1 2">
    <name type="scientific">Naganishia friedmannii</name>
    <dbReference type="NCBI Taxonomy" id="89922"/>
    <lineage>
        <taxon>Eukaryota</taxon>
        <taxon>Fungi</taxon>
        <taxon>Dikarya</taxon>
        <taxon>Basidiomycota</taxon>
        <taxon>Agaricomycotina</taxon>
        <taxon>Tremellomycetes</taxon>
        <taxon>Filobasidiales</taxon>
        <taxon>Filobasidiaceae</taxon>
        <taxon>Naganishia</taxon>
    </lineage>
</organism>
<dbReference type="Proteomes" id="UP001227268">
    <property type="component" value="Unassembled WGS sequence"/>
</dbReference>
<accession>A0ACC2UYK5</accession>